<comment type="caution">
    <text evidence="1">The sequence shown here is derived from an EMBL/GenBank/DDBJ whole genome shotgun (WGS) entry which is preliminary data.</text>
</comment>
<protein>
    <submittedName>
        <fullName evidence="1">Uncharacterized protein</fullName>
    </submittedName>
</protein>
<organism evidence="1 2">
    <name type="scientific">Puccinia sorghi</name>
    <dbReference type="NCBI Taxonomy" id="27349"/>
    <lineage>
        <taxon>Eukaryota</taxon>
        <taxon>Fungi</taxon>
        <taxon>Dikarya</taxon>
        <taxon>Basidiomycota</taxon>
        <taxon>Pucciniomycotina</taxon>
        <taxon>Pucciniomycetes</taxon>
        <taxon>Pucciniales</taxon>
        <taxon>Pucciniaceae</taxon>
        <taxon>Puccinia</taxon>
    </lineage>
</organism>
<evidence type="ECO:0000313" key="2">
    <source>
        <dbReference type="Proteomes" id="UP000037035"/>
    </source>
</evidence>
<gene>
    <name evidence="1" type="ORF">VP01_548g5</name>
</gene>
<dbReference type="EMBL" id="LAVV01010708">
    <property type="protein sequence ID" value="KNZ48686.1"/>
    <property type="molecule type" value="Genomic_DNA"/>
</dbReference>
<accession>A0A0L6UJF9</accession>
<dbReference type="Proteomes" id="UP000037035">
    <property type="component" value="Unassembled WGS sequence"/>
</dbReference>
<evidence type="ECO:0000313" key="1">
    <source>
        <dbReference type="EMBL" id="KNZ48686.1"/>
    </source>
</evidence>
<keyword evidence="2" id="KW-1185">Reference proteome</keyword>
<proteinExistence type="predicted"/>
<name>A0A0L6UJF9_9BASI</name>
<dbReference type="PANTHER" id="PTHR46177:SF1">
    <property type="entry name" value="INTEGRASE CATALYTIC DOMAIN-CONTAINING PROTEIN"/>
    <property type="match status" value="1"/>
</dbReference>
<reference evidence="1 2" key="1">
    <citation type="submission" date="2015-08" db="EMBL/GenBank/DDBJ databases">
        <title>Next Generation Sequencing and Analysis of the Genome of Puccinia sorghi L Schw, the Causal Agent of Maize Common Rust.</title>
        <authorList>
            <person name="Rochi L."/>
            <person name="Burguener G."/>
            <person name="Darino M."/>
            <person name="Turjanski A."/>
            <person name="Kreff E."/>
            <person name="Dieguez M.J."/>
            <person name="Sacco F."/>
        </authorList>
    </citation>
    <scope>NUCLEOTIDE SEQUENCE [LARGE SCALE GENOMIC DNA]</scope>
    <source>
        <strain evidence="1 2">RO10H11247</strain>
    </source>
</reference>
<dbReference type="AlphaFoldDB" id="A0A0L6UJF9"/>
<sequence>MSSQSSTAGLPHFHRHCCTHPLYTFFFSKVPKAQRFFRYLMKTMASKFLPKHLHKTEKNHHLKKGGNFCGCNNRFITELLEMFLSRQHTIIAFPFGVVNGASKNLILPKWILFPWIQLFELPSSPHIQKGLIPRRFKLKFQKKQTLMSAPAHGNIFLDEFYKAVDHTRRFLLHNNTGYQRMRRKYSIKIPFHATCLQHNKRNLKKFGIIDALSRNILGMFFHVTKNNPQQIGVYFLHHECLSSLSGGTPLFAVTTSGSFFKELGPRLCVIPQNVMSDYVYETVGMATLKIDLLHQHGAVNFKQLKIKEASKQMHFTKSTHNQRIESLWSQMMKQHNFSIINKVLTQICLQLTCSILQQSCHPNSKFFAYVDVLATSLCSWSNNRSFLGVSACQLQVVDQFSLSNPAWMFVLVLKIIIKIRETIPYQLQLLGLHNLHTVLQNILLLLQCEYPDIEAIFTHTPGMFHEVSHVFPCILPIIQLNFQEHEYTDLSLQHSEYIKAS</sequence>
<dbReference type="PANTHER" id="PTHR46177">
    <property type="entry name" value="INTEGRASE CATALYTIC DOMAIN-CONTAINING PROTEIN"/>
    <property type="match status" value="1"/>
</dbReference>
<dbReference type="VEuPathDB" id="FungiDB:VP01_548g5"/>